<reference evidence="2" key="1">
    <citation type="journal article" date="2021" name="Mol. Plant Microbe Interact.">
        <title>Complete Genome Sequence of the Plant-Pathogenic Fungus Colletotrichum lupini.</title>
        <authorList>
            <person name="Baroncelli R."/>
            <person name="Pensec F."/>
            <person name="Da Lio D."/>
            <person name="Boufleur T."/>
            <person name="Vicente I."/>
            <person name="Sarrocco S."/>
            <person name="Picot A."/>
            <person name="Baraldi E."/>
            <person name="Sukno S."/>
            <person name="Thon M."/>
            <person name="Le Floch G."/>
        </authorList>
    </citation>
    <scope>NUCLEOTIDE SEQUENCE</scope>
    <source>
        <strain evidence="2">IMI 504893</strain>
    </source>
</reference>
<protein>
    <submittedName>
        <fullName evidence="2">Uncharacterized protein</fullName>
    </submittedName>
</protein>
<sequence>MSVGHEEGSNPRKDLAPLSTEVKTVLMRRERVIDPRRKRPKIVWRFKLANAHRQALGDNKGIAHPARGGSQARQDPVMISESDGRGEKGVGEMRGRQGLGVKCREVEKATVGSEGIELADGRALHLNAQIPGWFMDGGGVWFPCVRDLVPLSCNRTAEMGEPVDVSPDKRALYLGFGYGTPVFVREAEIAMAYGTNWFMGTYTYSGDPLVSIQRTVSRKIRDFQQDPALHLIPPHATLPLAPLLCIYFLTTLLRLRIADDKVQIRHGIHNKIMGIPVRSIRTISNIHGWGYHDPSFPPGVAWVENCTGTDTVTQFR</sequence>
<dbReference type="RefSeq" id="XP_049144395.1">
    <property type="nucleotide sequence ID" value="XM_049287252.1"/>
</dbReference>
<dbReference type="Proteomes" id="UP000830671">
    <property type="component" value="Chromosome 4"/>
</dbReference>
<dbReference type="EMBL" id="CP019476">
    <property type="protein sequence ID" value="UQC82772.1"/>
    <property type="molecule type" value="Genomic_DNA"/>
</dbReference>
<name>A0A9Q8SUF8_9PEZI</name>
<proteinExistence type="predicted"/>
<organism evidence="2 3">
    <name type="scientific">Colletotrichum lupini</name>
    <dbReference type="NCBI Taxonomy" id="145971"/>
    <lineage>
        <taxon>Eukaryota</taxon>
        <taxon>Fungi</taxon>
        <taxon>Dikarya</taxon>
        <taxon>Ascomycota</taxon>
        <taxon>Pezizomycotina</taxon>
        <taxon>Sordariomycetes</taxon>
        <taxon>Hypocreomycetidae</taxon>
        <taxon>Glomerellales</taxon>
        <taxon>Glomerellaceae</taxon>
        <taxon>Colletotrichum</taxon>
        <taxon>Colletotrichum acutatum species complex</taxon>
    </lineage>
</organism>
<feature type="compositionally biased region" description="Basic and acidic residues" evidence="1">
    <location>
        <begin position="82"/>
        <end position="95"/>
    </location>
</feature>
<gene>
    <name evidence="2" type="ORF">CLUP02_08262</name>
</gene>
<evidence type="ECO:0000313" key="3">
    <source>
        <dbReference type="Proteomes" id="UP000830671"/>
    </source>
</evidence>
<dbReference type="KEGG" id="clup:CLUP02_08262"/>
<accession>A0A9Q8SUF8</accession>
<feature type="region of interest" description="Disordered" evidence="1">
    <location>
        <begin position="59"/>
        <end position="96"/>
    </location>
</feature>
<evidence type="ECO:0000313" key="2">
    <source>
        <dbReference type="EMBL" id="UQC82772.1"/>
    </source>
</evidence>
<evidence type="ECO:0000256" key="1">
    <source>
        <dbReference type="SAM" id="MobiDB-lite"/>
    </source>
</evidence>
<keyword evidence="3" id="KW-1185">Reference proteome</keyword>
<dbReference type="AlphaFoldDB" id="A0A9Q8SUF8"/>
<dbReference type="GeneID" id="73342262"/>